<organism evidence="3 4">
    <name type="scientific">Lentisphaera profundi</name>
    <dbReference type="NCBI Taxonomy" id="1658616"/>
    <lineage>
        <taxon>Bacteria</taxon>
        <taxon>Pseudomonadati</taxon>
        <taxon>Lentisphaerota</taxon>
        <taxon>Lentisphaeria</taxon>
        <taxon>Lentisphaerales</taxon>
        <taxon>Lentisphaeraceae</taxon>
        <taxon>Lentisphaera</taxon>
    </lineage>
</organism>
<dbReference type="RefSeq" id="WP_274149827.1">
    <property type="nucleotide sequence ID" value="NZ_CP117811.1"/>
</dbReference>
<dbReference type="PROSITE" id="PS01090">
    <property type="entry name" value="TATD_2"/>
    <property type="match status" value="1"/>
</dbReference>
<protein>
    <submittedName>
        <fullName evidence="3">TatD family hydrolase</fullName>
    </submittedName>
</protein>
<proteinExistence type="inferred from homology"/>
<dbReference type="EMBL" id="CP117811">
    <property type="protein sequence ID" value="WDE95931.1"/>
    <property type="molecule type" value="Genomic_DNA"/>
</dbReference>
<dbReference type="InterPro" id="IPR001130">
    <property type="entry name" value="TatD-like"/>
</dbReference>
<comment type="similarity">
    <text evidence="1">Belongs to the metallo-dependent hydrolases superfamily. TatD-type hydrolase family.</text>
</comment>
<dbReference type="PANTHER" id="PTHR46124">
    <property type="entry name" value="D-AMINOACYL-TRNA DEACYLASE"/>
    <property type="match status" value="1"/>
</dbReference>
<dbReference type="Gene3D" id="3.20.20.140">
    <property type="entry name" value="Metal-dependent hydrolases"/>
    <property type="match status" value="1"/>
</dbReference>
<name>A0ABY7VP50_9BACT</name>
<dbReference type="SUPFAM" id="SSF51556">
    <property type="entry name" value="Metallo-dependent hydrolases"/>
    <property type="match status" value="1"/>
</dbReference>
<dbReference type="PANTHER" id="PTHR46124:SF2">
    <property type="entry name" value="D-AMINOACYL-TRNA DEACYLASE"/>
    <property type="match status" value="1"/>
</dbReference>
<keyword evidence="2 3" id="KW-0378">Hydrolase</keyword>
<keyword evidence="4" id="KW-1185">Reference proteome</keyword>
<dbReference type="CDD" id="cd01310">
    <property type="entry name" value="TatD_DNAse"/>
    <property type="match status" value="1"/>
</dbReference>
<dbReference type="Pfam" id="PF01026">
    <property type="entry name" value="TatD_DNase"/>
    <property type="match status" value="1"/>
</dbReference>
<evidence type="ECO:0000313" key="3">
    <source>
        <dbReference type="EMBL" id="WDE95931.1"/>
    </source>
</evidence>
<accession>A0ABY7VP50</accession>
<dbReference type="InterPro" id="IPR018228">
    <property type="entry name" value="DNase_TatD-rel_CS"/>
</dbReference>
<dbReference type="PIRSF" id="PIRSF005902">
    <property type="entry name" value="DNase_TatD"/>
    <property type="match status" value="1"/>
</dbReference>
<evidence type="ECO:0000256" key="1">
    <source>
        <dbReference type="ARBA" id="ARBA00009275"/>
    </source>
</evidence>
<dbReference type="InterPro" id="IPR032466">
    <property type="entry name" value="Metal_Hydrolase"/>
</dbReference>
<sequence length="258" mass="29746">MIDICVNWFKAPFDKDREDILSRAQDAGITHIFSTGSTVENSQQSAEIAKLRPELFSATAGIHPHYASSWNKNSQDAIEQLLQLDVVRALGECGLDFNRNFSSPEEQIFAFEQQIELAIKYQKPLFMHQRDAHDSFIKIIKEKRKDFTKGVVHCFTGTEEELDDYLELDLHIGLTGWICDERRGFHMHDFIPKIPLSRLMIETDAPYLSPRTMKPRIHRNEPAFLVHLVQQLADIYGCSFAEVAKQTEQTTKPFYNLD</sequence>
<reference evidence="3 4" key="1">
    <citation type="submission" date="2023-02" db="EMBL/GenBank/DDBJ databases">
        <title>Genome sequence of Lentisphaera profundi SAORIC-696.</title>
        <authorList>
            <person name="Kim e."/>
            <person name="Cho J.-C."/>
            <person name="Choi A."/>
            <person name="Kang I."/>
        </authorList>
    </citation>
    <scope>NUCLEOTIDE SEQUENCE [LARGE SCALE GENOMIC DNA]</scope>
    <source>
        <strain evidence="3 4">SAORIC-696</strain>
    </source>
</reference>
<gene>
    <name evidence="3" type="ORF">PQO03_09410</name>
</gene>
<evidence type="ECO:0000313" key="4">
    <source>
        <dbReference type="Proteomes" id="UP001214250"/>
    </source>
</evidence>
<dbReference type="Proteomes" id="UP001214250">
    <property type="component" value="Chromosome 1"/>
</dbReference>
<evidence type="ECO:0000256" key="2">
    <source>
        <dbReference type="ARBA" id="ARBA00022801"/>
    </source>
</evidence>
<dbReference type="GO" id="GO:0016787">
    <property type="term" value="F:hydrolase activity"/>
    <property type="evidence" value="ECO:0007669"/>
    <property type="project" value="UniProtKB-KW"/>
</dbReference>